<dbReference type="GO" id="GO:0004321">
    <property type="term" value="F:fatty-acyl-CoA synthase activity"/>
    <property type="evidence" value="ECO:0007669"/>
    <property type="project" value="TreeGrafter"/>
</dbReference>
<dbReference type="EMBL" id="VCAU01000005">
    <property type="protein sequence ID" value="KAF9894148.1"/>
    <property type="molecule type" value="Genomic_DNA"/>
</dbReference>
<dbReference type="SUPFAM" id="SSF56801">
    <property type="entry name" value="Acetyl-CoA synthetase-like"/>
    <property type="match status" value="1"/>
</dbReference>
<organism evidence="9 10">
    <name type="scientific">Aspergillus nanangensis</name>
    <dbReference type="NCBI Taxonomy" id="2582783"/>
    <lineage>
        <taxon>Eukaryota</taxon>
        <taxon>Fungi</taxon>
        <taxon>Dikarya</taxon>
        <taxon>Ascomycota</taxon>
        <taxon>Pezizomycotina</taxon>
        <taxon>Eurotiomycetes</taxon>
        <taxon>Eurotiomycetidae</taxon>
        <taxon>Eurotiales</taxon>
        <taxon>Aspergillaceae</taxon>
        <taxon>Aspergillus</taxon>
        <taxon>Aspergillus subgen. Circumdati</taxon>
    </lineage>
</organism>
<evidence type="ECO:0000313" key="10">
    <source>
        <dbReference type="Proteomes" id="UP001194746"/>
    </source>
</evidence>
<evidence type="ECO:0000313" key="9">
    <source>
        <dbReference type="EMBL" id="KAF9894148.1"/>
    </source>
</evidence>
<dbReference type="InterPro" id="IPR000873">
    <property type="entry name" value="AMP-dep_synth/lig_dom"/>
</dbReference>
<comment type="catalytic activity">
    <reaction evidence="6">
        <text>a medium-chain fatty acid + ATP + CoA = a medium-chain fatty acyl-CoA + AMP + diphosphate</text>
        <dbReference type="Rhea" id="RHEA:48340"/>
        <dbReference type="ChEBI" id="CHEBI:30616"/>
        <dbReference type="ChEBI" id="CHEBI:33019"/>
        <dbReference type="ChEBI" id="CHEBI:57287"/>
        <dbReference type="ChEBI" id="CHEBI:59558"/>
        <dbReference type="ChEBI" id="CHEBI:90546"/>
        <dbReference type="ChEBI" id="CHEBI:456215"/>
        <dbReference type="EC" id="6.2.1.2"/>
    </reaction>
    <physiologicalReaction direction="left-to-right" evidence="6">
        <dbReference type="Rhea" id="RHEA:48341"/>
    </physiologicalReaction>
</comment>
<dbReference type="GO" id="GO:0031956">
    <property type="term" value="F:medium-chain fatty acid-CoA ligase activity"/>
    <property type="evidence" value="ECO:0007669"/>
    <property type="project" value="UniProtKB-EC"/>
</dbReference>
<evidence type="ECO:0000256" key="4">
    <source>
        <dbReference type="ARBA" id="ARBA00022840"/>
    </source>
</evidence>
<dbReference type="InterPro" id="IPR042099">
    <property type="entry name" value="ANL_N_sf"/>
</dbReference>
<dbReference type="AlphaFoldDB" id="A0AAD4GZY7"/>
<comment type="similarity">
    <text evidence="1">Belongs to the ATP-dependent AMP-binding enzyme family.</text>
</comment>
<keyword evidence="10" id="KW-1185">Reference proteome</keyword>
<evidence type="ECO:0000256" key="6">
    <source>
        <dbReference type="ARBA" id="ARBA00048477"/>
    </source>
</evidence>
<feature type="domain" description="AMP-binding enzyme C-terminal" evidence="8">
    <location>
        <begin position="456"/>
        <end position="539"/>
    </location>
</feature>
<sequence>MAHFHHSTLQRPSRFNFTRDVVDYWATQQPQLAAMEWISQDQTDHRRLTYAYFSERSHRAAILLESLGLRKGDRLILIMPRIPEWWEIACAAIRAGIVICPCTTLAMEKDIEYRVQVSKAKAFVGDEVSMAKFLNIRENCPTVQAMLQTGDGVLPGTSSYNTGMRQIPEGTTFHAPQFAIDDDCLIYFTSGTTGMPKMVLHSQISYPLAHAITGKRWLALEPGQMYWNLSEQGWAKAAWSFFGAWNCGATLFIHDDRTAFKPAALQDILHRYPIATLCAPPTVFRQLVSPEYLDRLKQFPPSALRSCVAAGEPLNAEVVNIWRKATNGIDIRDGYGQTETIMVCGNFPGVPIKPGSMGKPAPNVPLTVLNDGREAADGEEGDIALLCDASDRFFGVFQGYLSPEGQVKRPQHTTSSGKSWFLTGDRAYRDKDGYFWFVGRSDDIINSSGYRIGPFEVESTLKEHPAVVESAVVASPDPIRVEVVKAFIVLTPSYAARPDKEALKAEIQDFCKRKAAPYKYPRKVEFVDAAVLPKTTSGKIKRAVLRSEEFKAHREKL</sequence>
<dbReference type="Pfam" id="PF00501">
    <property type="entry name" value="AMP-binding"/>
    <property type="match status" value="1"/>
</dbReference>
<evidence type="ECO:0000256" key="2">
    <source>
        <dbReference type="ARBA" id="ARBA00022598"/>
    </source>
</evidence>
<dbReference type="FunFam" id="3.30.300.30:FF:000005">
    <property type="entry name" value="Acyl-coenzyme A synthetase ACSM5, mitochondrial"/>
    <property type="match status" value="1"/>
</dbReference>
<dbReference type="PANTHER" id="PTHR43605">
    <property type="entry name" value="ACYL-COENZYME A SYNTHETASE"/>
    <property type="match status" value="1"/>
</dbReference>
<dbReference type="InterPro" id="IPR045851">
    <property type="entry name" value="AMP-bd_C_sf"/>
</dbReference>
<dbReference type="InterPro" id="IPR025110">
    <property type="entry name" value="AMP-bd_C"/>
</dbReference>
<dbReference type="EC" id="6.2.1.2" evidence="5"/>
<proteinExistence type="inferred from homology"/>
<evidence type="ECO:0000256" key="5">
    <source>
        <dbReference type="ARBA" id="ARBA00039009"/>
    </source>
</evidence>
<dbReference type="PROSITE" id="PS00455">
    <property type="entry name" value="AMP_BINDING"/>
    <property type="match status" value="1"/>
</dbReference>
<evidence type="ECO:0000259" key="7">
    <source>
        <dbReference type="Pfam" id="PF00501"/>
    </source>
</evidence>
<evidence type="ECO:0000259" key="8">
    <source>
        <dbReference type="Pfam" id="PF13193"/>
    </source>
</evidence>
<dbReference type="Proteomes" id="UP001194746">
    <property type="component" value="Unassembled WGS sequence"/>
</dbReference>
<protein>
    <recommendedName>
        <fullName evidence="5">medium-chain acyl-CoA ligase</fullName>
        <ecNumber evidence="5">6.2.1.2</ecNumber>
    </recommendedName>
</protein>
<dbReference type="GO" id="GO:0005524">
    <property type="term" value="F:ATP binding"/>
    <property type="evidence" value="ECO:0007669"/>
    <property type="project" value="UniProtKB-KW"/>
</dbReference>
<dbReference type="PANTHER" id="PTHR43605:SF10">
    <property type="entry name" value="ACYL-COA SYNTHETASE MEDIUM CHAIN FAMILY MEMBER 3"/>
    <property type="match status" value="1"/>
</dbReference>
<dbReference type="InterPro" id="IPR020845">
    <property type="entry name" value="AMP-binding_CS"/>
</dbReference>
<keyword evidence="4" id="KW-0067">ATP-binding</keyword>
<feature type="domain" description="AMP-dependent synthetase/ligase" evidence="7">
    <location>
        <begin position="24"/>
        <end position="385"/>
    </location>
</feature>
<dbReference type="Pfam" id="PF13193">
    <property type="entry name" value="AMP-binding_C"/>
    <property type="match status" value="1"/>
</dbReference>
<accession>A0AAD4GZY7</accession>
<dbReference type="GO" id="GO:0006633">
    <property type="term" value="P:fatty acid biosynthetic process"/>
    <property type="evidence" value="ECO:0007669"/>
    <property type="project" value="TreeGrafter"/>
</dbReference>
<keyword evidence="2" id="KW-0436">Ligase</keyword>
<keyword evidence="3" id="KW-0547">Nucleotide-binding</keyword>
<dbReference type="InterPro" id="IPR051087">
    <property type="entry name" value="Mitochondrial_ACSM"/>
</dbReference>
<gene>
    <name evidence="9" type="ORF">FE257_009121</name>
</gene>
<name>A0AAD4GZY7_ASPNN</name>
<dbReference type="Gene3D" id="3.40.50.12780">
    <property type="entry name" value="N-terminal domain of ligase-like"/>
    <property type="match status" value="1"/>
</dbReference>
<evidence type="ECO:0000256" key="1">
    <source>
        <dbReference type="ARBA" id="ARBA00006432"/>
    </source>
</evidence>
<dbReference type="Gene3D" id="3.30.300.30">
    <property type="match status" value="1"/>
</dbReference>
<dbReference type="GO" id="GO:0006637">
    <property type="term" value="P:acyl-CoA metabolic process"/>
    <property type="evidence" value="ECO:0007669"/>
    <property type="project" value="TreeGrafter"/>
</dbReference>
<comment type="caution">
    <text evidence="9">The sequence shown here is derived from an EMBL/GenBank/DDBJ whole genome shotgun (WGS) entry which is preliminary data.</text>
</comment>
<reference evidence="9" key="2">
    <citation type="submission" date="2020-02" db="EMBL/GenBank/DDBJ databases">
        <authorList>
            <person name="Gilchrist C.L.M."/>
            <person name="Chooi Y.-H."/>
        </authorList>
    </citation>
    <scope>NUCLEOTIDE SEQUENCE</scope>
    <source>
        <strain evidence="9">MST-FP2251</strain>
    </source>
</reference>
<reference evidence="9" key="1">
    <citation type="journal article" date="2019" name="Beilstein J. Org. Chem.">
        <title>Nanangenines: drimane sesquiterpenoids as the dominant metabolite cohort of a novel Australian fungus, Aspergillus nanangensis.</title>
        <authorList>
            <person name="Lacey H.J."/>
            <person name="Gilchrist C.L.M."/>
            <person name="Crombie A."/>
            <person name="Kalaitzis J.A."/>
            <person name="Vuong D."/>
            <person name="Rutledge P.J."/>
            <person name="Turner P."/>
            <person name="Pitt J.I."/>
            <person name="Lacey E."/>
            <person name="Chooi Y.H."/>
            <person name="Piggott A.M."/>
        </authorList>
    </citation>
    <scope>NUCLEOTIDE SEQUENCE</scope>
    <source>
        <strain evidence="9">MST-FP2251</strain>
    </source>
</reference>
<evidence type="ECO:0000256" key="3">
    <source>
        <dbReference type="ARBA" id="ARBA00022741"/>
    </source>
</evidence>